<organism evidence="2 3">
    <name type="scientific">Ancylobacter novellus</name>
    <name type="common">Thiobacillus novellus</name>
    <dbReference type="NCBI Taxonomy" id="921"/>
    <lineage>
        <taxon>Bacteria</taxon>
        <taxon>Pseudomonadati</taxon>
        <taxon>Pseudomonadota</taxon>
        <taxon>Alphaproteobacteria</taxon>
        <taxon>Hyphomicrobiales</taxon>
        <taxon>Xanthobacteraceae</taxon>
        <taxon>Ancylobacter</taxon>
    </lineage>
</organism>
<dbReference type="Pfam" id="PF13302">
    <property type="entry name" value="Acetyltransf_3"/>
    <property type="match status" value="1"/>
</dbReference>
<name>A0A2W5R996_ANCNO</name>
<evidence type="ECO:0000259" key="1">
    <source>
        <dbReference type="PROSITE" id="PS51186"/>
    </source>
</evidence>
<accession>A0A2W5R996</accession>
<dbReference type="PROSITE" id="PS51186">
    <property type="entry name" value="GNAT"/>
    <property type="match status" value="1"/>
</dbReference>
<dbReference type="Proteomes" id="UP000248887">
    <property type="component" value="Unassembled WGS sequence"/>
</dbReference>
<dbReference type="GO" id="GO:1990189">
    <property type="term" value="F:protein N-terminal-serine acetyltransferase activity"/>
    <property type="evidence" value="ECO:0007669"/>
    <property type="project" value="TreeGrafter"/>
</dbReference>
<dbReference type="PANTHER" id="PTHR43441:SF2">
    <property type="entry name" value="FAMILY ACETYLTRANSFERASE, PUTATIVE (AFU_ORTHOLOGUE AFUA_7G00850)-RELATED"/>
    <property type="match status" value="1"/>
</dbReference>
<dbReference type="InterPro" id="IPR016181">
    <property type="entry name" value="Acyl_CoA_acyltransferase"/>
</dbReference>
<sequence>MAGQQDILTSVELFGRWGSLRPLAIGRDSASIYSLSHDSSCELTWRQMKVGPFSSLSAFDDHVKELVSDQYRAFFVVVTPDDQAVGWLCLMDGQEAHKSIELGYVLYTPRLQRTTLATEALYLVMQYAFGLGYGRLEWTCTAENERSRRAADRLGFTFEGVLRKKWTLKGVPRDIAMYSLLKSEWPARGAELEAWLSPSNFADGRQLSALRQASLSATTLS</sequence>
<comment type="caution">
    <text evidence="2">The sequence shown here is derived from an EMBL/GenBank/DDBJ whole genome shotgun (WGS) entry which is preliminary data.</text>
</comment>
<dbReference type="EMBL" id="QFQD01000003">
    <property type="protein sequence ID" value="PZQ85414.1"/>
    <property type="molecule type" value="Genomic_DNA"/>
</dbReference>
<protein>
    <submittedName>
        <fullName evidence="2">GNAT family N-acetyltransferase</fullName>
    </submittedName>
</protein>
<keyword evidence="2" id="KW-0808">Transferase</keyword>
<dbReference type="InterPro" id="IPR051908">
    <property type="entry name" value="Ribosomal_N-acetyltransferase"/>
</dbReference>
<reference evidence="2 3" key="1">
    <citation type="submission" date="2017-08" db="EMBL/GenBank/DDBJ databases">
        <title>Infants hospitalized years apart are colonized by the same room-sourced microbial strains.</title>
        <authorList>
            <person name="Brooks B."/>
            <person name="Olm M.R."/>
            <person name="Firek B.A."/>
            <person name="Baker R."/>
            <person name="Thomas B.C."/>
            <person name="Morowitz M.J."/>
            <person name="Banfield J.F."/>
        </authorList>
    </citation>
    <scope>NUCLEOTIDE SEQUENCE [LARGE SCALE GENOMIC DNA]</scope>
    <source>
        <strain evidence="2">S2_005_001_R2_27</strain>
    </source>
</reference>
<feature type="domain" description="N-acetyltransferase" evidence="1">
    <location>
        <begin position="18"/>
        <end position="182"/>
    </location>
</feature>
<proteinExistence type="predicted"/>
<evidence type="ECO:0000313" key="3">
    <source>
        <dbReference type="Proteomes" id="UP000248887"/>
    </source>
</evidence>
<dbReference type="GO" id="GO:0008999">
    <property type="term" value="F:protein-N-terminal-alanine acetyltransferase activity"/>
    <property type="evidence" value="ECO:0007669"/>
    <property type="project" value="TreeGrafter"/>
</dbReference>
<dbReference type="SUPFAM" id="SSF55729">
    <property type="entry name" value="Acyl-CoA N-acyltransferases (Nat)"/>
    <property type="match status" value="1"/>
</dbReference>
<gene>
    <name evidence="2" type="ORF">DI549_01670</name>
</gene>
<evidence type="ECO:0000313" key="2">
    <source>
        <dbReference type="EMBL" id="PZQ85414.1"/>
    </source>
</evidence>
<dbReference type="PANTHER" id="PTHR43441">
    <property type="entry name" value="RIBOSOMAL-PROTEIN-SERINE ACETYLTRANSFERASE"/>
    <property type="match status" value="1"/>
</dbReference>
<dbReference type="InterPro" id="IPR000182">
    <property type="entry name" value="GNAT_dom"/>
</dbReference>
<dbReference type="AlphaFoldDB" id="A0A2W5R996"/>
<dbReference type="Gene3D" id="3.40.630.30">
    <property type="match status" value="1"/>
</dbReference>